<evidence type="ECO:0000313" key="4">
    <source>
        <dbReference type="Proteomes" id="UP001596060"/>
    </source>
</evidence>
<feature type="chain" id="PRO_5047029002" evidence="2">
    <location>
        <begin position="23"/>
        <end position="446"/>
    </location>
</feature>
<dbReference type="Pfam" id="PF03524">
    <property type="entry name" value="CagX"/>
    <property type="match status" value="1"/>
</dbReference>
<dbReference type="InterPro" id="IPR038161">
    <property type="entry name" value="VirB9/CagX/TrbG_C_sf"/>
</dbReference>
<dbReference type="EMBL" id="JBHSLU010000073">
    <property type="protein sequence ID" value="MFC5507842.1"/>
    <property type="molecule type" value="Genomic_DNA"/>
</dbReference>
<comment type="caution">
    <text evidence="3">The sequence shown here is derived from an EMBL/GenBank/DDBJ whole genome shotgun (WGS) entry which is preliminary data.</text>
</comment>
<sequence length="446" mass="47684">MLFQRSVAALAACSMMVCSAQAQNANYPNYPANATAAPAVAQAAPPAPQSPAAEPLSAPVPNVQPRSAAGTPGARDRGRSPAELKPLGLEQKAWANPRENMGPRQSMPGFLRVTWRPDTVTTINIREGMLTVIRWPISETILSRELSDSKTFESRIGPDQRSIIVRSVFSGVDGNMVVYGQSGNVYNIYLRSTAFNNDKLPDTTVEMIVEGLGSNYGGTLHSTAPASAPYDDYRDLYKPAVTSRVEEFKAGSREWANTSPVSGKDMDTNIDILVPDKADQAIAPIRAWHDKNFTYLDFGPNASSMNQWPVASLITDGSESPIGSRTTGPNGSIMIIEAIGDIVLRNGRHMVCLKLRNQPDNRVSPSTNVARNDGVATTAPAAVHDVRPAKPTAAKPAPARKIIRKGEAAPVVTKSKAVAAAKPAAPVKEAPRPFQFDASGLTGKIH</sequence>
<keyword evidence="4" id="KW-1185">Reference proteome</keyword>
<dbReference type="Gene3D" id="2.60.40.2500">
    <property type="match status" value="1"/>
</dbReference>
<feature type="compositionally biased region" description="Low complexity" evidence="1">
    <location>
        <begin position="41"/>
        <end position="59"/>
    </location>
</feature>
<organism evidence="3 4">
    <name type="scientific">Bosea massiliensis</name>
    <dbReference type="NCBI Taxonomy" id="151419"/>
    <lineage>
        <taxon>Bacteria</taxon>
        <taxon>Pseudomonadati</taxon>
        <taxon>Pseudomonadota</taxon>
        <taxon>Alphaproteobacteria</taxon>
        <taxon>Hyphomicrobiales</taxon>
        <taxon>Boseaceae</taxon>
        <taxon>Bosea</taxon>
    </lineage>
</organism>
<evidence type="ECO:0000256" key="1">
    <source>
        <dbReference type="SAM" id="MobiDB-lite"/>
    </source>
</evidence>
<feature type="region of interest" description="Disordered" evidence="1">
    <location>
        <begin position="41"/>
        <end position="105"/>
    </location>
</feature>
<protein>
    <submittedName>
        <fullName evidence="3">TrbG/VirB9 family P-type conjugative transfer protein</fullName>
    </submittedName>
</protein>
<keyword evidence="2" id="KW-0732">Signal</keyword>
<name>A0ABW0P7W3_9HYPH</name>
<proteinExistence type="predicted"/>
<feature type="signal peptide" evidence="2">
    <location>
        <begin position="1"/>
        <end position="22"/>
    </location>
</feature>
<evidence type="ECO:0000256" key="2">
    <source>
        <dbReference type="SAM" id="SignalP"/>
    </source>
</evidence>
<dbReference type="Proteomes" id="UP001596060">
    <property type="component" value="Unassembled WGS sequence"/>
</dbReference>
<reference evidence="4" key="1">
    <citation type="journal article" date="2019" name="Int. J. Syst. Evol. Microbiol.">
        <title>The Global Catalogue of Microorganisms (GCM) 10K type strain sequencing project: providing services to taxonomists for standard genome sequencing and annotation.</title>
        <authorList>
            <consortium name="The Broad Institute Genomics Platform"/>
            <consortium name="The Broad Institute Genome Sequencing Center for Infectious Disease"/>
            <person name="Wu L."/>
            <person name="Ma J."/>
        </authorList>
    </citation>
    <scope>NUCLEOTIDE SEQUENCE [LARGE SCALE GENOMIC DNA]</scope>
    <source>
        <strain evidence="4">CCUG 43117</strain>
    </source>
</reference>
<gene>
    <name evidence="3" type="ORF">ACFPN9_21590</name>
</gene>
<accession>A0ABW0P7W3</accession>
<dbReference type="RefSeq" id="WP_082747068.1">
    <property type="nucleotide sequence ID" value="NZ_JBHSLU010000073.1"/>
</dbReference>
<evidence type="ECO:0000313" key="3">
    <source>
        <dbReference type="EMBL" id="MFC5507842.1"/>
    </source>
</evidence>
<dbReference type="InterPro" id="IPR010258">
    <property type="entry name" value="Conjugal_tfr_TrbG/VirB9/CagX"/>
</dbReference>